<dbReference type="Proteomes" id="UP000799437">
    <property type="component" value="Unassembled WGS sequence"/>
</dbReference>
<name>A0A6A6WE46_9PEZI</name>
<keyword evidence="3" id="KW-1185">Reference proteome</keyword>
<accession>A0A6A6WE46</accession>
<organism evidence="2 3">
    <name type="scientific">Pseudovirgaria hyperparasitica</name>
    <dbReference type="NCBI Taxonomy" id="470096"/>
    <lineage>
        <taxon>Eukaryota</taxon>
        <taxon>Fungi</taxon>
        <taxon>Dikarya</taxon>
        <taxon>Ascomycota</taxon>
        <taxon>Pezizomycotina</taxon>
        <taxon>Dothideomycetes</taxon>
        <taxon>Dothideomycetes incertae sedis</taxon>
        <taxon>Acrospermales</taxon>
        <taxon>Acrospermaceae</taxon>
        <taxon>Pseudovirgaria</taxon>
    </lineage>
</organism>
<dbReference type="GeneID" id="54481432"/>
<evidence type="ECO:0000313" key="3">
    <source>
        <dbReference type="Proteomes" id="UP000799437"/>
    </source>
</evidence>
<dbReference type="AlphaFoldDB" id="A0A6A6WE46"/>
<dbReference type="RefSeq" id="XP_033602587.1">
    <property type="nucleotide sequence ID" value="XM_033740378.1"/>
</dbReference>
<evidence type="ECO:0000313" key="2">
    <source>
        <dbReference type="EMBL" id="KAF2760136.1"/>
    </source>
</evidence>
<sequence length="263" mass="29845">MTVEKPPTLERFGRNATPISIYGTVSSSDTPRSDRVVEDGDRRQVRRRDSVATSSSSSDRKHRRADSRRSSTQSGKRPGLARAHTSHGAIPRRMTTQEAVDFHRQSVSLFQSLPQGPYSAPSSPKRENVIPFTTVLNFGTNMPYSRSPPITTTRLEYPDQEEEEEEELYEPVPPTIIHWTSPDTRRQQYAEIDRMHSGLRGLWRKVAPRWLCPRVPAKFYDEKNGDDSCSVRRHRLSLPQHSEAGSLKSSSARPTVARNLSCF</sequence>
<evidence type="ECO:0000256" key="1">
    <source>
        <dbReference type="SAM" id="MobiDB-lite"/>
    </source>
</evidence>
<protein>
    <submittedName>
        <fullName evidence="2">Uncharacterized protein</fullName>
    </submittedName>
</protein>
<dbReference type="OrthoDB" id="5366332at2759"/>
<reference evidence="2" key="1">
    <citation type="journal article" date="2020" name="Stud. Mycol.">
        <title>101 Dothideomycetes genomes: a test case for predicting lifestyles and emergence of pathogens.</title>
        <authorList>
            <person name="Haridas S."/>
            <person name="Albert R."/>
            <person name="Binder M."/>
            <person name="Bloem J."/>
            <person name="Labutti K."/>
            <person name="Salamov A."/>
            <person name="Andreopoulos B."/>
            <person name="Baker S."/>
            <person name="Barry K."/>
            <person name="Bills G."/>
            <person name="Bluhm B."/>
            <person name="Cannon C."/>
            <person name="Castanera R."/>
            <person name="Culley D."/>
            <person name="Daum C."/>
            <person name="Ezra D."/>
            <person name="Gonzalez J."/>
            <person name="Henrissat B."/>
            <person name="Kuo A."/>
            <person name="Liang C."/>
            <person name="Lipzen A."/>
            <person name="Lutzoni F."/>
            <person name="Magnuson J."/>
            <person name="Mondo S."/>
            <person name="Nolan M."/>
            <person name="Ohm R."/>
            <person name="Pangilinan J."/>
            <person name="Park H.-J."/>
            <person name="Ramirez L."/>
            <person name="Alfaro M."/>
            <person name="Sun H."/>
            <person name="Tritt A."/>
            <person name="Yoshinaga Y."/>
            <person name="Zwiers L.-H."/>
            <person name="Turgeon B."/>
            <person name="Goodwin S."/>
            <person name="Spatafora J."/>
            <person name="Crous P."/>
            <person name="Grigoriev I."/>
        </authorList>
    </citation>
    <scope>NUCLEOTIDE SEQUENCE</scope>
    <source>
        <strain evidence="2">CBS 121739</strain>
    </source>
</reference>
<gene>
    <name evidence="2" type="ORF">EJ05DRAFT_273390</name>
</gene>
<feature type="region of interest" description="Disordered" evidence="1">
    <location>
        <begin position="240"/>
        <end position="263"/>
    </location>
</feature>
<feature type="region of interest" description="Disordered" evidence="1">
    <location>
        <begin position="1"/>
        <end position="92"/>
    </location>
</feature>
<dbReference type="EMBL" id="ML996568">
    <property type="protein sequence ID" value="KAF2760136.1"/>
    <property type="molecule type" value="Genomic_DNA"/>
</dbReference>
<feature type="compositionally biased region" description="Basic and acidic residues" evidence="1">
    <location>
        <begin position="31"/>
        <end position="50"/>
    </location>
</feature>
<proteinExistence type="predicted"/>